<dbReference type="InterPro" id="IPR000515">
    <property type="entry name" value="MetI-like"/>
</dbReference>
<evidence type="ECO:0000256" key="2">
    <source>
        <dbReference type="ARBA" id="ARBA00007069"/>
    </source>
</evidence>
<dbReference type="RefSeq" id="WP_369456024.1">
    <property type="nucleotide sequence ID" value="NZ_JBGCUO010000001.1"/>
</dbReference>
<keyword evidence="4" id="KW-1003">Cell membrane</keyword>
<name>A0ABV4AJ06_9GAMM</name>
<feature type="transmembrane region" description="Helical" evidence="8">
    <location>
        <begin position="152"/>
        <end position="174"/>
    </location>
</feature>
<accession>A0ABV4AJ06</accession>
<dbReference type="Pfam" id="PF00528">
    <property type="entry name" value="BPD_transp_1"/>
    <property type="match status" value="1"/>
</dbReference>
<dbReference type="CDD" id="cd06261">
    <property type="entry name" value="TM_PBP2"/>
    <property type="match status" value="1"/>
</dbReference>
<comment type="caution">
    <text evidence="10">The sequence shown here is derived from an EMBL/GenBank/DDBJ whole genome shotgun (WGS) entry which is preliminary data.</text>
</comment>
<comment type="subcellular location">
    <subcellularLocation>
        <location evidence="1 8">Cell membrane</location>
        <topology evidence="1 8">Multi-pass membrane protein</topology>
    </subcellularLocation>
</comment>
<dbReference type="PROSITE" id="PS50928">
    <property type="entry name" value="ABC_TM1"/>
    <property type="match status" value="1"/>
</dbReference>
<keyword evidence="11" id="KW-1185">Reference proteome</keyword>
<dbReference type="InterPro" id="IPR035906">
    <property type="entry name" value="MetI-like_sf"/>
</dbReference>
<dbReference type="NCBIfam" id="NF007044">
    <property type="entry name" value="PRK09497.1"/>
    <property type="match status" value="1"/>
</dbReference>
<feature type="transmembrane region" description="Helical" evidence="8">
    <location>
        <begin position="12"/>
        <end position="37"/>
    </location>
</feature>
<keyword evidence="5 8" id="KW-0812">Transmembrane</keyword>
<evidence type="ECO:0000256" key="8">
    <source>
        <dbReference type="RuleBase" id="RU363032"/>
    </source>
</evidence>
<keyword evidence="3 8" id="KW-0813">Transport</keyword>
<dbReference type="EMBL" id="JBGCUO010000001">
    <property type="protein sequence ID" value="MEY1662798.1"/>
    <property type="molecule type" value="Genomic_DNA"/>
</dbReference>
<evidence type="ECO:0000256" key="3">
    <source>
        <dbReference type="ARBA" id="ARBA00022448"/>
    </source>
</evidence>
<dbReference type="SUPFAM" id="SSF161098">
    <property type="entry name" value="MetI-like"/>
    <property type="match status" value="1"/>
</dbReference>
<proteinExistence type="inferred from homology"/>
<evidence type="ECO:0000256" key="5">
    <source>
        <dbReference type="ARBA" id="ARBA00022692"/>
    </source>
</evidence>
<dbReference type="PANTHER" id="PTHR42929:SF1">
    <property type="entry name" value="INNER MEMBRANE ABC TRANSPORTER PERMEASE PROTEIN YDCU-RELATED"/>
    <property type="match status" value="1"/>
</dbReference>
<sequence length="285" mass="31936">MFKSTNLFRNAVLWLIWGWLIAFVLVPNLLILVMSVLERDPRDFVRWSLSLDSYARLLDPLYAGVFLRSLWMALVTTGLCLAIGYPFAWAISRLGPRWRPVMMFLLIVPFWTNSLVRTYAIKVLLANNGLINQALLALGWIDAPVQLLYTEAAVIVGLVYVLIPFMILPLYSVFEQLPGPVLEASADLGANRWQTFWRIVVPMTLPGIIAGCLMVLLSALCLFYVSDVLGGARVLLVGNLIKGQFLDARDWPFGAALSVSLAVAMAVLLLAYWHSVRRVRQQVSL</sequence>
<feature type="transmembrane region" description="Helical" evidence="8">
    <location>
        <begin position="195"/>
        <end position="225"/>
    </location>
</feature>
<feature type="domain" description="ABC transmembrane type-1" evidence="9">
    <location>
        <begin position="66"/>
        <end position="274"/>
    </location>
</feature>
<evidence type="ECO:0000256" key="1">
    <source>
        <dbReference type="ARBA" id="ARBA00004651"/>
    </source>
</evidence>
<evidence type="ECO:0000259" key="9">
    <source>
        <dbReference type="PROSITE" id="PS50928"/>
    </source>
</evidence>
<evidence type="ECO:0000256" key="6">
    <source>
        <dbReference type="ARBA" id="ARBA00022989"/>
    </source>
</evidence>
<feature type="transmembrane region" description="Helical" evidence="8">
    <location>
        <begin position="70"/>
        <end position="89"/>
    </location>
</feature>
<keyword evidence="6 8" id="KW-1133">Transmembrane helix</keyword>
<reference evidence="10 11" key="1">
    <citation type="submission" date="2024-07" db="EMBL/GenBank/DDBJ databases">
        <authorList>
            <person name="Ren Q."/>
        </authorList>
    </citation>
    <scope>NUCLEOTIDE SEQUENCE [LARGE SCALE GENOMIC DNA]</scope>
    <source>
        <strain evidence="10 11">REN37</strain>
    </source>
</reference>
<dbReference type="Proteomes" id="UP001562065">
    <property type="component" value="Unassembled WGS sequence"/>
</dbReference>
<dbReference type="Gene3D" id="1.10.3720.10">
    <property type="entry name" value="MetI-like"/>
    <property type="match status" value="1"/>
</dbReference>
<keyword evidence="7 8" id="KW-0472">Membrane</keyword>
<feature type="transmembrane region" description="Helical" evidence="8">
    <location>
        <begin position="101"/>
        <end position="120"/>
    </location>
</feature>
<gene>
    <name evidence="10" type="primary">potB</name>
    <name evidence="10" type="ORF">AB5I84_11610</name>
</gene>
<evidence type="ECO:0000256" key="7">
    <source>
        <dbReference type="ARBA" id="ARBA00023136"/>
    </source>
</evidence>
<dbReference type="PANTHER" id="PTHR42929">
    <property type="entry name" value="INNER MEMBRANE ABC TRANSPORTER PERMEASE PROTEIN YDCU-RELATED-RELATED"/>
    <property type="match status" value="1"/>
</dbReference>
<organism evidence="10 11">
    <name type="scientific">Isoalcanivorax beigongshangi</name>
    <dbReference type="NCBI Taxonomy" id="3238810"/>
    <lineage>
        <taxon>Bacteria</taxon>
        <taxon>Pseudomonadati</taxon>
        <taxon>Pseudomonadota</taxon>
        <taxon>Gammaproteobacteria</taxon>
        <taxon>Oceanospirillales</taxon>
        <taxon>Alcanivoracaceae</taxon>
        <taxon>Isoalcanivorax</taxon>
    </lineage>
</organism>
<evidence type="ECO:0000313" key="10">
    <source>
        <dbReference type="EMBL" id="MEY1662798.1"/>
    </source>
</evidence>
<feature type="transmembrane region" description="Helical" evidence="8">
    <location>
        <begin position="253"/>
        <end position="273"/>
    </location>
</feature>
<evidence type="ECO:0000313" key="11">
    <source>
        <dbReference type="Proteomes" id="UP001562065"/>
    </source>
</evidence>
<evidence type="ECO:0000256" key="4">
    <source>
        <dbReference type="ARBA" id="ARBA00022475"/>
    </source>
</evidence>
<comment type="similarity">
    <text evidence="2">Belongs to the binding-protein-dependent transport system permease family. CysTW subfamily.</text>
</comment>
<protein>
    <submittedName>
        <fullName evidence="10">Spermidine/putrescine ABC transporter permease PotB</fullName>
    </submittedName>
</protein>